<gene>
    <name evidence="2" type="ORF">A8C56_19090</name>
</gene>
<evidence type="ECO:0000313" key="3">
    <source>
        <dbReference type="Proteomes" id="UP000077667"/>
    </source>
</evidence>
<protein>
    <recommendedName>
        <fullName evidence="1">VIT domain-containing protein</fullName>
    </recommendedName>
</protein>
<evidence type="ECO:0000313" key="2">
    <source>
        <dbReference type="EMBL" id="ANH82806.1"/>
    </source>
</evidence>
<dbReference type="AlphaFoldDB" id="A0A1A9I595"/>
<keyword evidence="3" id="KW-1185">Reference proteome</keyword>
<proteinExistence type="predicted"/>
<dbReference type="SMART" id="SM00609">
    <property type="entry name" value="VIT"/>
    <property type="match status" value="1"/>
</dbReference>
<dbReference type="STRING" id="1176587.A8C56_19090"/>
<dbReference type="OrthoDB" id="266279at2"/>
<dbReference type="InterPro" id="IPR013694">
    <property type="entry name" value="VIT"/>
</dbReference>
<dbReference type="Proteomes" id="UP000077667">
    <property type="component" value="Chromosome"/>
</dbReference>
<name>A0A1A9I595_9BACT</name>
<dbReference type="RefSeq" id="WP_067759624.1">
    <property type="nucleotide sequence ID" value="NZ_CP015772.1"/>
</dbReference>
<reference evidence="2 3" key="1">
    <citation type="submission" date="2016-05" db="EMBL/GenBank/DDBJ databases">
        <title>Niabella ginsenosidivorans BS26 whole genome sequencing.</title>
        <authorList>
            <person name="Im W.T."/>
            <person name="Siddiqi M.Z."/>
        </authorList>
    </citation>
    <scope>NUCLEOTIDE SEQUENCE [LARGE SCALE GENOMIC DNA]</scope>
    <source>
        <strain evidence="2 3">BS26</strain>
    </source>
</reference>
<dbReference type="EMBL" id="CP015772">
    <property type="protein sequence ID" value="ANH82806.1"/>
    <property type="molecule type" value="Genomic_DNA"/>
</dbReference>
<dbReference type="KEGG" id="nia:A8C56_19090"/>
<dbReference type="Gene3D" id="1.25.40.10">
    <property type="entry name" value="Tetratricopeptide repeat domain"/>
    <property type="match status" value="1"/>
</dbReference>
<dbReference type="SUPFAM" id="SSF48452">
    <property type="entry name" value="TPR-like"/>
    <property type="match status" value="1"/>
</dbReference>
<organism evidence="2 3">
    <name type="scientific">Niabella ginsenosidivorans</name>
    <dbReference type="NCBI Taxonomy" id="1176587"/>
    <lineage>
        <taxon>Bacteria</taxon>
        <taxon>Pseudomonadati</taxon>
        <taxon>Bacteroidota</taxon>
        <taxon>Chitinophagia</taxon>
        <taxon>Chitinophagales</taxon>
        <taxon>Chitinophagaceae</taxon>
        <taxon>Niabella</taxon>
    </lineage>
</organism>
<dbReference type="PROSITE" id="PS51468">
    <property type="entry name" value="VIT"/>
    <property type="match status" value="1"/>
</dbReference>
<evidence type="ECO:0000259" key="1">
    <source>
        <dbReference type="PROSITE" id="PS51468"/>
    </source>
</evidence>
<accession>A0A1A9I595</accession>
<sequence>MCIKQIYRYVITPLLLLLTITITAQVPVMEIHEKGQYKKDQTIILQQLSADVKIIGLVATTTLRVSFYNNSGRLKEGRLTFPLPEDVSVSGFALDINGYMRKAVPVEKEKATAVFESVERRTIDPGLLEKTEGNNFRTRVYPLNPHGIRTIEIVYNQQLVPDKGKLIYHLPLASERIKAFTLTASVYDKVSVPQLTEKPDGSFEFEQKGNVWQASLRRSDFMPGSPLTIAFPQTDEMPETLVKKNNEGGYYFLTNIHITPPNPVKKTINHITILWDRSLSGQKRDHRKETGLLQKLLATKNKIDVTLYAVATTTQKIGDYTISNGAIEKVLKAIDALVYDGATDYSTIPDDITGNGEVLFFTDGLSNFGEWSRLPKVAVYTVVATPVADYSKLQFISNITGGQLIDLNRVTIDDAVKRMTTSPYRFLGIKYLYDITEVYPVNPVAVNGNLLVTGIAHKLPATVTLQFGFGDKVEKEIPVQLNTNEMAIDWNIETFWAQQKIAALEVFYEQNKEAIARLGKRMGIATRNTSLLVLENAADYAKYEITPPPDLMQEYRMLVKQKKEEQDAAWGNYLAAAKEQIRELKEWWNTDFSKLPKKQRTREIFITGTGFGRDRSLGSSTMEEDREVAAMPAISLQGRVAGLAISNPQLEEVVVTDMAPRGKVKTINIRSDAAYMQQFGKSITSADAYKIYLRLRATYSTTPSFYFDVANWFYDHKEQALAVTILSNLVELELEDATLYKTVAYLLKKYGSYQKELIITKRVLDWRPMDPQSYRDYALALQDNGKYQEALDTLYTALTHPYTEESRNRDNGIEEVLLMEINQIASRHNAQVNTVKIDKALLYRLPVDIRVVLNWNRDNMDMDLHIIDPLKEECYYQNKQTAIGGRLSDDFTDGFGPEQFLLKKAVKGKYQIKTNFFGGRSLTDPGPPTLMAEVFLRYATGEEERRIVVFQDAKGSNANSADGQTLIAEFEF</sequence>
<dbReference type="InterPro" id="IPR011990">
    <property type="entry name" value="TPR-like_helical_dom_sf"/>
</dbReference>
<feature type="domain" description="VIT" evidence="1">
    <location>
        <begin position="29"/>
        <end position="157"/>
    </location>
</feature>
<dbReference type="Pfam" id="PF08487">
    <property type="entry name" value="VIT"/>
    <property type="match status" value="1"/>
</dbReference>